<comment type="caution">
    <text evidence="7">The sequence shown here is derived from an EMBL/GenBank/DDBJ whole genome shotgun (WGS) entry which is preliminary data.</text>
</comment>
<feature type="transmembrane region" description="Helical" evidence="5">
    <location>
        <begin position="222"/>
        <end position="243"/>
    </location>
</feature>
<feature type="transmembrane region" description="Helical" evidence="5">
    <location>
        <begin position="134"/>
        <end position="154"/>
    </location>
</feature>
<evidence type="ECO:0000256" key="2">
    <source>
        <dbReference type="ARBA" id="ARBA00022692"/>
    </source>
</evidence>
<dbReference type="PANTHER" id="PTHR37422">
    <property type="entry name" value="TEICHURONIC ACID BIOSYNTHESIS PROTEIN TUAE"/>
    <property type="match status" value="1"/>
</dbReference>
<evidence type="ECO:0000256" key="1">
    <source>
        <dbReference type="ARBA" id="ARBA00004141"/>
    </source>
</evidence>
<dbReference type="EMBL" id="WTYC01000002">
    <property type="protein sequence ID" value="MXO47503.1"/>
    <property type="molecule type" value="Genomic_DNA"/>
</dbReference>
<dbReference type="RefSeq" id="WP_160727068.1">
    <property type="nucleotide sequence ID" value="NZ_WTYC01000002.1"/>
</dbReference>
<evidence type="ECO:0000259" key="6">
    <source>
        <dbReference type="Pfam" id="PF04932"/>
    </source>
</evidence>
<dbReference type="AlphaFoldDB" id="A0A844XQP2"/>
<evidence type="ECO:0000256" key="4">
    <source>
        <dbReference type="ARBA" id="ARBA00023136"/>
    </source>
</evidence>
<gene>
    <name evidence="7" type="ORF">GRI69_04435</name>
</gene>
<feature type="transmembrane region" description="Helical" evidence="5">
    <location>
        <begin position="189"/>
        <end position="210"/>
    </location>
</feature>
<keyword evidence="3 5" id="KW-1133">Transmembrane helix</keyword>
<organism evidence="7 8">
    <name type="scientific">Qipengyuania vulgaris</name>
    <dbReference type="NCBI Taxonomy" id="291985"/>
    <lineage>
        <taxon>Bacteria</taxon>
        <taxon>Pseudomonadati</taxon>
        <taxon>Pseudomonadota</taxon>
        <taxon>Alphaproteobacteria</taxon>
        <taxon>Sphingomonadales</taxon>
        <taxon>Erythrobacteraceae</taxon>
        <taxon>Qipengyuania</taxon>
    </lineage>
</organism>
<feature type="transmembrane region" description="Helical" evidence="5">
    <location>
        <begin position="166"/>
        <end position="183"/>
    </location>
</feature>
<keyword evidence="4 5" id="KW-0472">Membrane</keyword>
<evidence type="ECO:0000313" key="8">
    <source>
        <dbReference type="Proteomes" id="UP000448199"/>
    </source>
</evidence>
<dbReference type="Pfam" id="PF04932">
    <property type="entry name" value="Wzy_C"/>
    <property type="match status" value="1"/>
</dbReference>
<feature type="transmembrane region" description="Helical" evidence="5">
    <location>
        <begin position="372"/>
        <end position="391"/>
    </location>
</feature>
<evidence type="ECO:0000313" key="7">
    <source>
        <dbReference type="EMBL" id="MXO47503.1"/>
    </source>
</evidence>
<dbReference type="GO" id="GO:0016020">
    <property type="term" value="C:membrane"/>
    <property type="evidence" value="ECO:0007669"/>
    <property type="project" value="UniProtKB-SubCell"/>
</dbReference>
<dbReference type="PANTHER" id="PTHR37422:SF13">
    <property type="entry name" value="LIPOPOLYSACCHARIDE BIOSYNTHESIS PROTEIN PA4999-RELATED"/>
    <property type="match status" value="1"/>
</dbReference>
<dbReference type="OrthoDB" id="7628239at2"/>
<keyword evidence="2 5" id="KW-0812">Transmembrane</keyword>
<keyword evidence="8" id="KW-1185">Reference proteome</keyword>
<evidence type="ECO:0000256" key="5">
    <source>
        <dbReference type="SAM" id="Phobius"/>
    </source>
</evidence>
<evidence type="ECO:0000256" key="3">
    <source>
        <dbReference type="ARBA" id="ARBA00022989"/>
    </source>
</evidence>
<dbReference type="InterPro" id="IPR051533">
    <property type="entry name" value="WaaL-like"/>
</dbReference>
<protein>
    <recommendedName>
        <fullName evidence="6">O-antigen ligase-related domain-containing protein</fullName>
    </recommendedName>
</protein>
<dbReference type="Proteomes" id="UP000448199">
    <property type="component" value="Unassembled WGS sequence"/>
</dbReference>
<feature type="transmembrane region" description="Helical" evidence="5">
    <location>
        <begin position="319"/>
        <end position="338"/>
    </location>
</feature>
<proteinExistence type="predicted"/>
<feature type="transmembrane region" description="Helical" evidence="5">
    <location>
        <begin position="350"/>
        <end position="366"/>
    </location>
</feature>
<reference evidence="7 8" key="1">
    <citation type="submission" date="2019-12" db="EMBL/GenBank/DDBJ databases">
        <title>Genomic-based taxomic classification of the family Erythrobacteraceae.</title>
        <authorList>
            <person name="Xu L."/>
        </authorList>
    </citation>
    <scope>NUCLEOTIDE SEQUENCE [LARGE SCALE GENOMIC DNA]</scope>
    <source>
        <strain evidence="7 8">DSM 17792</strain>
    </source>
</reference>
<dbReference type="InterPro" id="IPR007016">
    <property type="entry name" value="O-antigen_ligase-rel_domated"/>
</dbReference>
<feature type="domain" description="O-antigen ligase-related" evidence="6">
    <location>
        <begin position="175"/>
        <end position="327"/>
    </location>
</feature>
<feature type="transmembrane region" description="Helical" evidence="5">
    <location>
        <begin position="60"/>
        <end position="84"/>
    </location>
</feature>
<feature type="transmembrane region" description="Helical" evidence="5">
    <location>
        <begin position="12"/>
        <end position="31"/>
    </location>
</feature>
<feature type="transmembrane region" description="Helical" evidence="5">
    <location>
        <begin position="93"/>
        <end position="114"/>
    </location>
</feature>
<accession>A0A844XQP2</accession>
<sequence length="400" mass="43298">MLRKDDLARIKLPLLLVAGIALIASLQLVPLPPDLWTLLPEHEAIARLDNLLGLEVWRPVTLSSAATINALGSLTVPLAALLLFSMVRDHTPVLLGFVAIGIVSALLGIMQLFADPRSGLFFYEITNNGSAVGLFANRNHHAVFLACCLLVSLFLMQHSDERRFPWIKWSMAAAGAFLALAIITNASRAGIIALCMSLFLGALTLGIDRLKTRKTSAAARQGKFLPILLAVVAIILLPLFALAERSPALARILENSALEDLRAKLLPILLDMVGDFQPWGSGLGAFEYAYRMREPVDLLGPAYVNEAHNDWLQFPIETGVPGLILFALLAVICVRRFIRLPYERGARSEPWLGLGILIVLGAASVVDYPLRVPSVMVLAVIALAMFGAPALKGKSPEVSV</sequence>
<name>A0A844XQP2_9SPHN</name>
<comment type="subcellular location">
    <subcellularLocation>
        <location evidence="1">Membrane</location>
        <topology evidence="1">Multi-pass membrane protein</topology>
    </subcellularLocation>
</comment>